<keyword evidence="1" id="KW-0812">Transmembrane</keyword>
<gene>
    <name evidence="2" type="ORF">NP493_720g00008</name>
</gene>
<dbReference type="AlphaFoldDB" id="A0AAD9KQB0"/>
<evidence type="ECO:0000313" key="2">
    <source>
        <dbReference type="EMBL" id="KAK2175591.1"/>
    </source>
</evidence>
<keyword evidence="3" id="KW-1185">Reference proteome</keyword>
<evidence type="ECO:0000256" key="1">
    <source>
        <dbReference type="SAM" id="Phobius"/>
    </source>
</evidence>
<proteinExistence type="predicted"/>
<dbReference type="Pfam" id="PF11175">
    <property type="entry name" value="DUF2961"/>
    <property type="match status" value="1"/>
</dbReference>
<keyword evidence="1" id="KW-0472">Membrane</keyword>
<evidence type="ECO:0000313" key="3">
    <source>
        <dbReference type="Proteomes" id="UP001209878"/>
    </source>
</evidence>
<protein>
    <submittedName>
        <fullName evidence="2">Uncharacterized protein</fullName>
    </submittedName>
</protein>
<feature type="transmembrane region" description="Helical" evidence="1">
    <location>
        <begin position="16"/>
        <end position="36"/>
    </location>
</feature>
<comment type="caution">
    <text evidence="2">The sequence shown here is derived from an EMBL/GenBank/DDBJ whole genome shotgun (WGS) entry which is preliminary data.</text>
</comment>
<dbReference type="EMBL" id="JAODUO010000720">
    <property type="protein sequence ID" value="KAK2175591.1"/>
    <property type="molecule type" value="Genomic_DNA"/>
</dbReference>
<dbReference type="Proteomes" id="UP001209878">
    <property type="component" value="Unassembled WGS sequence"/>
</dbReference>
<keyword evidence="1" id="KW-1133">Transmembrane helix</keyword>
<dbReference type="InterPro" id="IPR021345">
    <property type="entry name" value="DUF2961"/>
</dbReference>
<name>A0AAD9KQB0_RIDPI</name>
<dbReference type="Gene3D" id="2.60.120.1390">
    <property type="match status" value="2"/>
</dbReference>
<organism evidence="2 3">
    <name type="scientific">Ridgeia piscesae</name>
    <name type="common">Tubeworm</name>
    <dbReference type="NCBI Taxonomy" id="27915"/>
    <lineage>
        <taxon>Eukaryota</taxon>
        <taxon>Metazoa</taxon>
        <taxon>Spiralia</taxon>
        <taxon>Lophotrochozoa</taxon>
        <taxon>Annelida</taxon>
        <taxon>Polychaeta</taxon>
        <taxon>Sedentaria</taxon>
        <taxon>Canalipalpata</taxon>
        <taxon>Sabellida</taxon>
        <taxon>Siboglinidae</taxon>
        <taxon>Ridgeia</taxon>
    </lineage>
</organism>
<accession>A0AAD9KQB0</accession>
<sequence length="797" mass="90249">MAKWATTLQSWFRVKTLYRASVLASMMWLCMTIFLYRTANDLSIHSVWNSFGPTNISQQQLQHLMADDDITVPILSDAIAKMTIPNLGILSFFHLPKRKSSILYTEVTSANRDTSYPLAPDFTFHVRYDEDSVVLYEDFGPGCMFRVYLFPSLPTDYDVLRRLTSADLKYSFLIFNIDGADFRYSVQQLMEANDWPFLYPINTRHAKPVSGIGTYVPICYEKYASVTYKHRENFPPNLFNVTVNCSRDDLLCPVHVYSAVSRHKYPVGTRVESFAQMARSVTSRQEHESMLNDAVSLLRQPSEHGPDRGERCLLRCVEVAGGRDDVLVYEHGGPGVVSALKVRVFDSITGLLLPDWTQLLLTAYFDDTAQPQIDHVPLGSLFGATASLNEFIGAAVGRGRKFCAYDNARLNLPATAVTGYLYFPMPFWRSARFYVSSAPGARPQLMCAQFSVVGNFYKEASTAYFHAVKTYYTDDVSGWRDVLSVNNSWGSVVALFLDVDNLRAVRNVPLSARWAALQADAVIYVDGARSATVLGTGLEDYFSYAHGFAEAENTTYSFVGVYHSAPKRAEPLTWHCYRLHVLDPIPFRNQIQFVMEGTGSRFQRPTRPISYEKHKARLRSGAAALSHMVLYYARATPGVTRTDHIMLGDESSELTHRFKMLRKSKSDSGVTFHVYQKRYLAAVNADETFNRTGRVFYPGDSFRFTLKLTAPNRGALLRREFHSQPSGSWSEKAKLWLNDHYFGTWLVPMGVLSRDYTLRHDDLILPASDTHALTEVTIEIEPATEWRDISYTLSAIH</sequence>
<reference evidence="2" key="1">
    <citation type="journal article" date="2023" name="Mol. Biol. Evol.">
        <title>Third-Generation Sequencing Reveals the Adaptive Role of the Epigenome in Three Deep-Sea Polychaetes.</title>
        <authorList>
            <person name="Perez M."/>
            <person name="Aroh O."/>
            <person name="Sun Y."/>
            <person name="Lan Y."/>
            <person name="Juniper S.K."/>
            <person name="Young C.R."/>
            <person name="Angers B."/>
            <person name="Qian P.Y."/>
        </authorList>
    </citation>
    <scope>NUCLEOTIDE SEQUENCE</scope>
    <source>
        <strain evidence="2">R07B-5</strain>
    </source>
</reference>